<keyword evidence="3" id="KW-0804">Transcription</keyword>
<dbReference type="CDD" id="cd11393">
    <property type="entry name" value="bHLH_AtbHLH_like"/>
    <property type="match status" value="1"/>
</dbReference>
<evidence type="ECO:0000259" key="6">
    <source>
        <dbReference type="PROSITE" id="PS50888"/>
    </source>
</evidence>
<accession>A0AAD4S506</accession>
<feature type="region of interest" description="Disordered" evidence="5">
    <location>
        <begin position="1"/>
        <end position="79"/>
    </location>
</feature>
<dbReference type="SMART" id="SM00353">
    <property type="entry name" value="HLH"/>
    <property type="match status" value="1"/>
</dbReference>
<dbReference type="InterPro" id="IPR045239">
    <property type="entry name" value="bHLH95_bHLH"/>
</dbReference>
<dbReference type="PANTHER" id="PTHR16223:SF109">
    <property type="entry name" value="BHLH DOMAIN-CONTAINING PROTEIN"/>
    <property type="match status" value="1"/>
</dbReference>
<feature type="domain" description="BHLH" evidence="6">
    <location>
        <begin position="347"/>
        <end position="396"/>
    </location>
</feature>
<evidence type="ECO:0000256" key="5">
    <source>
        <dbReference type="SAM" id="MobiDB-lite"/>
    </source>
</evidence>
<comment type="caution">
    <text evidence="7">The sequence shown here is derived from an EMBL/GenBank/DDBJ whole genome shotgun (WGS) entry which is preliminary data.</text>
</comment>
<feature type="compositionally biased region" description="Low complexity" evidence="5">
    <location>
        <begin position="31"/>
        <end position="44"/>
    </location>
</feature>
<dbReference type="InterPro" id="IPR036638">
    <property type="entry name" value="HLH_DNA-bd_sf"/>
</dbReference>
<keyword evidence="4" id="KW-0539">Nucleus</keyword>
<evidence type="ECO:0000256" key="4">
    <source>
        <dbReference type="ARBA" id="ARBA00023242"/>
    </source>
</evidence>
<dbReference type="AlphaFoldDB" id="A0AAD4S506"/>
<organism evidence="7 8">
    <name type="scientific">Papaver atlanticum</name>
    <dbReference type="NCBI Taxonomy" id="357466"/>
    <lineage>
        <taxon>Eukaryota</taxon>
        <taxon>Viridiplantae</taxon>
        <taxon>Streptophyta</taxon>
        <taxon>Embryophyta</taxon>
        <taxon>Tracheophyta</taxon>
        <taxon>Spermatophyta</taxon>
        <taxon>Magnoliopsida</taxon>
        <taxon>Ranunculales</taxon>
        <taxon>Papaveraceae</taxon>
        <taxon>Papaveroideae</taxon>
        <taxon>Papaver</taxon>
    </lineage>
</organism>
<dbReference type="Proteomes" id="UP001202328">
    <property type="component" value="Unassembled WGS sequence"/>
</dbReference>
<dbReference type="EMBL" id="JAJJMB010014022">
    <property type="protein sequence ID" value="KAI3863714.1"/>
    <property type="molecule type" value="Genomic_DNA"/>
</dbReference>
<evidence type="ECO:0000256" key="2">
    <source>
        <dbReference type="ARBA" id="ARBA00023015"/>
    </source>
</evidence>
<protein>
    <recommendedName>
        <fullName evidence="6">BHLH domain-containing protein</fullName>
    </recommendedName>
</protein>
<dbReference type="Gene3D" id="4.10.280.10">
    <property type="entry name" value="Helix-loop-helix DNA-binding domain"/>
    <property type="match status" value="1"/>
</dbReference>
<name>A0AAD4S506_9MAGN</name>
<evidence type="ECO:0000313" key="7">
    <source>
        <dbReference type="EMBL" id="KAI3863714.1"/>
    </source>
</evidence>
<dbReference type="SUPFAM" id="SSF47459">
    <property type="entry name" value="HLH, helix-loop-helix DNA-binding domain"/>
    <property type="match status" value="1"/>
</dbReference>
<evidence type="ECO:0000313" key="8">
    <source>
        <dbReference type="Proteomes" id="UP001202328"/>
    </source>
</evidence>
<dbReference type="GO" id="GO:0005634">
    <property type="term" value="C:nucleus"/>
    <property type="evidence" value="ECO:0007669"/>
    <property type="project" value="UniProtKB-SubCell"/>
</dbReference>
<dbReference type="PANTHER" id="PTHR16223">
    <property type="entry name" value="TRANSCRIPTION FACTOR BHLH83-RELATED"/>
    <property type="match status" value="1"/>
</dbReference>
<dbReference type="PROSITE" id="PS50888">
    <property type="entry name" value="BHLH"/>
    <property type="match status" value="1"/>
</dbReference>
<proteinExistence type="predicted"/>
<dbReference type="InterPro" id="IPR045843">
    <property type="entry name" value="IND-like"/>
</dbReference>
<feature type="compositionally biased region" description="Basic and acidic residues" evidence="5">
    <location>
        <begin position="45"/>
        <end position="61"/>
    </location>
</feature>
<dbReference type="GO" id="GO:0046983">
    <property type="term" value="F:protein dimerization activity"/>
    <property type="evidence" value="ECO:0007669"/>
    <property type="project" value="InterPro"/>
</dbReference>
<dbReference type="InterPro" id="IPR011598">
    <property type="entry name" value="bHLH_dom"/>
</dbReference>
<comment type="subcellular location">
    <subcellularLocation>
        <location evidence="1">Nucleus</location>
    </subcellularLocation>
</comment>
<keyword evidence="2" id="KW-0805">Transcription regulation</keyword>
<gene>
    <name evidence="7" type="ORF">MKW98_031306</name>
</gene>
<sequence length="478" mass="52398">MDDVGRKRGRHNFVEMMQTVSDECNDKEGSPNEFSDSSEASSYESNDKEASSSELDGKEAFHGPNHKKAKSTTDPLGDFSKMRVLDKRDDLNCSNAQGPLNDFPGECSRRVSKNRVSVLPTRPTVSNAGTARDIPQGVHVSSLLRESVLARSGYARDIPRSVLVDSSLRKSAAATGSGRDIPFAVPFDPLPTGSTLIHGSSARRVSDAVSFRSLPTIPTAHSSSFAREIPLAVPITVRSTTDVRELTGMRQGLLRNHTGGALNLGDSCGHNFPTPDVMQSIHQMLNGNYLQASQITSHGAEFLKTLLSNKVPILAQDPASAAPGLTQNFHQGPEVTVTVPSYCSKQRINYVNRKSGRIRRAKITERFKSLQEILPNSDQANRDDLMDDIIDYVKHLQLQIKSLSQSTLEDETTDHNPFISLEGFGHYLHNQGTLVSEPLEDMVGMLMQVNKPAFTQLLESRGLYVKPMALAGRTVYKP</sequence>
<dbReference type="GO" id="GO:0000981">
    <property type="term" value="F:DNA-binding transcription factor activity, RNA polymerase II-specific"/>
    <property type="evidence" value="ECO:0007669"/>
    <property type="project" value="TreeGrafter"/>
</dbReference>
<dbReference type="GO" id="GO:0000978">
    <property type="term" value="F:RNA polymerase II cis-regulatory region sequence-specific DNA binding"/>
    <property type="evidence" value="ECO:0007669"/>
    <property type="project" value="TreeGrafter"/>
</dbReference>
<keyword evidence="8" id="KW-1185">Reference proteome</keyword>
<evidence type="ECO:0000256" key="3">
    <source>
        <dbReference type="ARBA" id="ARBA00023163"/>
    </source>
</evidence>
<reference evidence="7" key="1">
    <citation type="submission" date="2022-04" db="EMBL/GenBank/DDBJ databases">
        <title>A functionally conserved STORR gene fusion in Papaver species that diverged 16.8 million years ago.</title>
        <authorList>
            <person name="Catania T."/>
        </authorList>
    </citation>
    <scope>NUCLEOTIDE SEQUENCE</scope>
    <source>
        <strain evidence="7">S-188037</strain>
    </source>
</reference>
<evidence type="ECO:0000256" key="1">
    <source>
        <dbReference type="ARBA" id="ARBA00004123"/>
    </source>
</evidence>